<protein>
    <submittedName>
        <fullName evidence="2">Uncharacterized protein</fullName>
    </submittedName>
</protein>
<gene>
    <name evidence="2" type="ORF">CCHR01_09093</name>
</gene>
<evidence type="ECO:0000313" key="3">
    <source>
        <dbReference type="Proteomes" id="UP001243330"/>
    </source>
</evidence>
<comment type="caution">
    <text evidence="2">The sequence shown here is derived from an EMBL/GenBank/DDBJ whole genome shotgun (WGS) entry which is preliminary data.</text>
</comment>
<organism evidence="2 3">
    <name type="scientific">Colletotrichum chrysophilum</name>
    <dbReference type="NCBI Taxonomy" id="1836956"/>
    <lineage>
        <taxon>Eukaryota</taxon>
        <taxon>Fungi</taxon>
        <taxon>Dikarya</taxon>
        <taxon>Ascomycota</taxon>
        <taxon>Pezizomycotina</taxon>
        <taxon>Sordariomycetes</taxon>
        <taxon>Hypocreomycetidae</taxon>
        <taxon>Glomerellales</taxon>
        <taxon>Glomerellaceae</taxon>
        <taxon>Colletotrichum</taxon>
        <taxon>Colletotrichum gloeosporioides species complex</taxon>
    </lineage>
</organism>
<feature type="compositionally biased region" description="Polar residues" evidence="1">
    <location>
        <begin position="192"/>
        <end position="212"/>
    </location>
</feature>
<name>A0AAD9AJ01_9PEZI</name>
<dbReference type="Proteomes" id="UP001243330">
    <property type="component" value="Unassembled WGS sequence"/>
</dbReference>
<dbReference type="AlphaFoldDB" id="A0AAD9AJ01"/>
<dbReference type="EMBL" id="JAQOWY010000176">
    <property type="protein sequence ID" value="KAK1848255.1"/>
    <property type="molecule type" value="Genomic_DNA"/>
</dbReference>
<keyword evidence="3" id="KW-1185">Reference proteome</keyword>
<sequence>MCLPWPPPPNTTRCVLGNAPPPPDKKVSSTSCCCYREMVFVFQGESKTGNFADPTEKPVVYQGVFPFFLTIPLYLLPLFPDSSTIMKYILPHHPFPLSSPSRFVGKKGRQIFGYRQNDFPNMFLPCPISPAPAPVVMLQVCFHGIMSSRGPRVDGLANLIPQRERMKMKMRERKEVWKEKVLIDSKNRRQYRSSPIQSVKSPTAHQPTQNKLFGNHQKKKSTNRPPNDTSQPKISDARMFDVQG</sequence>
<evidence type="ECO:0000313" key="2">
    <source>
        <dbReference type="EMBL" id="KAK1848255.1"/>
    </source>
</evidence>
<feature type="region of interest" description="Disordered" evidence="1">
    <location>
        <begin position="188"/>
        <end position="244"/>
    </location>
</feature>
<evidence type="ECO:0000256" key="1">
    <source>
        <dbReference type="SAM" id="MobiDB-lite"/>
    </source>
</evidence>
<feature type="compositionally biased region" description="Basic and acidic residues" evidence="1">
    <location>
        <begin position="235"/>
        <end position="244"/>
    </location>
</feature>
<accession>A0AAD9AJ01</accession>
<proteinExistence type="predicted"/>
<feature type="compositionally biased region" description="Polar residues" evidence="1">
    <location>
        <begin position="223"/>
        <end position="233"/>
    </location>
</feature>
<reference evidence="2" key="1">
    <citation type="submission" date="2023-01" db="EMBL/GenBank/DDBJ databases">
        <title>Colletotrichum chrysophilum M932 genome sequence.</title>
        <authorList>
            <person name="Baroncelli R."/>
        </authorList>
    </citation>
    <scope>NUCLEOTIDE SEQUENCE</scope>
    <source>
        <strain evidence="2">M932</strain>
    </source>
</reference>